<protein>
    <submittedName>
        <fullName evidence="1">23600_t:CDS:1</fullName>
    </submittedName>
</protein>
<feature type="non-terminal residue" evidence="1">
    <location>
        <position position="113"/>
    </location>
</feature>
<name>A0ABN7VQS8_GIGMA</name>
<dbReference type="Proteomes" id="UP000789901">
    <property type="component" value="Unassembled WGS sequence"/>
</dbReference>
<dbReference type="EMBL" id="CAJVQB010020238">
    <property type="protein sequence ID" value="CAG8793907.1"/>
    <property type="molecule type" value="Genomic_DNA"/>
</dbReference>
<reference evidence="1 2" key="1">
    <citation type="submission" date="2021-06" db="EMBL/GenBank/DDBJ databases">
        <authorList>
            <person name="Kallberg Y."/>
            <person name="Tangrot J."/>
            <person name="Rosling A."/>
        </authorList>
    </citation>
    <scope>NUCLEOTIDE SEQUENCE [LARGE SCALE GENOMIC DNA]</scope>
    <source>
        <strain evidence="1 2">120-4 pot B 10/14</strain>
    </source>
</reference>
<proteinExistence type="predicted"/>
<sequence length="113" mass="13129">MSNINLLKILSVRFDDVIKGASLRNIKFYFKNYDQTNISEAFDTTKTKQGVITDKEWSAFTKKFYNLQVKSQSGYKSLIKYLDKKEKKDIQENKPTAIQSFKYLADKGLQNAI</sequence>
<evidence type="ECO:0000313" key="2">
    <source>
        <dbReference type="Proteomes" id="UP000789901"/>
    </source>
</evidence>
<keyword evidence="2" id="KW-1185">Reference proteome</keyword>
<comment type="caution">
    <text evidence="1">The sequence shown here is derived from an EMBL/GenBank/DDBJ whole genome shotgun (WGS) entry which is preliminary data.</text>
</comment>
<evidence type="ECO:0000313" key="1">
    <source>
        <dbReference type="EMBL" id="CAG8793907.1"/>
    </source>
</evidence>
<gene>
    <name evidence="1" type="ORF">GMARGA_LOCUS21689</name>
</gene>
<organism evidence="1 2">
    <name type="scientific">Gigaspora margarita</name>
    <dbReference type="NCBI Taxonomy" id="4874"/>
    <lineage>
        <taxon>Eukaryota</taxon>
        <taxon>Fungi</taxon>
        <taxon>Fungi incertae sedis</taxon>
        <taxon>Mucoromycota</taxon>
        <taxon>Glomeromycotina</taxon>
        <taxon>Glomeromycetes</taxon>
        <taxon>Diversisporales</taxon>
        <taxon>Gigasporaceae</taxon>
        <taxon>Gigaspora</taxon>
    </lineage>
</organism>
<accession>A0ABN7VQS8</accession>